<feature type="domain" description="Lumazine-binding" evidence="12">
    <location>
        <begin position="1"/>
        <end position="96"/>
    </location>
</feature>
<dbReference type="GO" id="GO:0009231">
    <property type="term" value="P:riboflavin biosynthetic process"/>
    <property type="evidence" value="ECO:0007669"/>
    <property type="project" value="UniProtKB-KW"/>
</dbReference>
<evidence type="ECO:0000256" key="6">
    <source>
        <dbReference type="ARBA" id="ARBA00013950"/>
    </source>
</evidence>
<evidence type="ECO:0000256" key="10">
    <source>
        <dbReference type="NCBIfam" id="TIGR00187"/>
    </source>
</evidence>
<dbReference type="Gene3D" id="2.40.30.20">
    <property type="match status" value="2"/>
</dbReference>
<evidence type="ECO:0000313" key="14">
    <source>
        <dbReference type="Proteomes" id="UP000471031"/>
    </source>
</evidence>
<name>A0A845LA09_HELGE</name>
<dbReference type="GO" id="GO:0004746">
    <property type="term" value="F:riboflavin synthase activity"/>
    <property type="evidence" value="ECO:0007669"/>
    <property type="project" value="UniProtKB-UniRule"/>
</dbReference>
<dbReference type="NCBIfam" id="TIGR00187">
    <property type="entry name" value="ribE"/>
    <property type="match status" value="1"/>
</dbReference>
<evidence type="ECO:0000256" key="8">
    <source>
        <dbReference type="ARBA" id="ARBA00022679"/>
    </source>
</evidence>
<protein>
    <recommendedName>
        <fullName evidence="6 10">Riboflavin synthase</fullName>
        <ecNumber evidence="5 10">2.5.1.9</ecNumber>
    </recommendedName>
</protein>
<dbReference type="OrthoDB" id="9788537at2"/>
<keyword evidence="7" id="KW-0686">Riboflavin biosynthesis</keyword>
<evidence type="ECO:0000256" key="11">
    <source>
        <dbReference type="PROSITE-ProRule" id="PRU00524"/>
    </source>
</evidence>
<dbReference type="Proteomes" id="UP000471031">
    <property type="component" value="Unassembled WGS sequence"/>
</dbReference>
<dbReference type="EMBL" id="WXEX01000008">
    <property type="protein sequence ID" value="MZP43567.1"/>
    <property type="molecule type" value="Genomic_DNA"/>
</dbReference>
<dbReference type="InterPro" id="IPR026017">
    <property type="entry name" value="Lumazine-bd_dom"/>
</dbReference>
<feature type="repeat" description="Lumazine-binding" evidence="11">
    <location>
        <begin position="97"/>
        <end position="193"/>
    </location>
</feature>
<dbReference type="FunFam" id="2.40.30.20:FF:000004">
    <property type="entry name" value="Riboflavin synthase, alpha subunit"/>
    <property type="match status" value="1"/>
</dbReference>
<dbReference type="CDD" id="cd00402">
    <property type="entry name" value="Riboflavin_synthase_like"/>
    <property type="match status" value="1"/>
</dbReference>
<dbReference type="EC" id="2.5.1.9" evidence="5 10"/>
<evidence type="ECO:0000313" key="13">
    <source>
        <dbReference type="EMBL" id="MZP43567.1"/>
    </source>
</evidence>
<dbReference type="InterPro" id="IPR001783">
    <property type="entry name" value="Lumazine-bd"/>
</dbReference>
<dbReference type="NCBIfam" id="NF006767">
    <property type="entry name" value="PRK09289.1"/>
    <property type="match status" value="1"/>
</dbReference>
<dbReference type="NCBIfam" id="NF009566">
    <property type="entry name" value="PRK13020.1"/>
    <property type="match status" value="1"/>
</dbReference>
<keyword evidence="14" id="KW-1185">Reference proteome</keyword>
<evidence type="ECO:0000256" key="9">
    <source>
        <dbReference type="ARBA" id="ARBA00022737"/>
    </source>
</evidence>
<comment type="pathway">
    <text evidence="3">Cofactor biosynthesis; riboflavin biosynthesis; riboflavin from 2-hydroxy-3-oxobutyl phosphate and 5-amino-6-(D-ribitylamino)uracil: step 2/2.</text>
</comment>
<comment type="function">
    <text evidence="2">Catalyzes the dismutation of two molecules of 6,7-dimethyl-8-ribityllumazine, resulting in the formation of riboflavin and 5-amino-6-(D-ribitylamino)uracil.</text>
</comment>
<organism evidence="13 14">
    <name type="scientific">Heliomicrobium gestii</name>
    <name type="common">Heliobacterium gestii</name>
    <dbReference type="NCBI Taxonomy" id="2699"/>
    <lineage>
        <taxon>Bacteria</taxon>
        <taxon>Bacillati</taxon>
        <taxon>Bacillota</taxon>
        <taxon>Clostridia</taxon>
        <taxon>Eubacteriales</taxon>
        <taxon>Heliobacteriaceae</taxon>
        <taxon>Heliomicrobium</taxon>
    </lineage>
</organism>
<evidence type="ECO:0000256" key="1">
    <source>
        <dbReference type="ARBA" id="ARBA00000968"/>
    </source>
</evidence>
<comment type="subunit">
    <text evidence="4">Homotrimer.</text>
</comment>
<feature type="repeat" description="Lumazine-binding" evidence="11">
    <location>
        <begin position="1"/>
        <end position="96"/>
    </location>
</feature>
<dbReference type="PANTHER" id="PTHR21098:SF12">
    <property type="entry name" value="RIBOFLAVIN SYNTHASE"/>
    <property type="match status" value="1"/>
</dbReference>
<comment type="catalytic activity">
    <reaction evidence="1">
        <text>2 6,7-dimethyl-8-(1-D-ribityl)lumazine + H(+) = 5-amino-6-(D-ribitylamino)uracil + riboflavin</text>
        <dbReference type="Rhea" id="RHEA:20772"/>
        <dbReference type="ChEBI" id="CHEBI:15378"/>
        <dbReference type="ChEBI" id="CHEBI:15934"/>
        <dbReference type="ChEBI" id="CHEBI:57986"/>
        <dbReference type="ChEBI" id="CHEBI:58201"/>
        <dbReference type="EC" id="2.5.1.9"/>
    </reaction>
</comment>
<dbReference type="SUPFAM" id="SSF63380">
    <property type="entry name" value="Riboflavin synthase domain-like"/>
    <property type="match status" value="2"/>
</dbReference>
<dbReference type="RefSeq" id="WP_161262123.1">
    <property type="nucleotide sequence ID" value="NZ_JAFBDC010000007.1"/>
</dbReference>
<dbReference type="PANTHER" id="PTHR21098">
    <property type="entry name" value="RIBOFLAVIN SYNTHASE ALPHA CHAIN"/>
    <property type="match status" value="1"/>
</dbReference>
<evidence type="ECO:0000256" key="4">
    <source>
        <dbReference type="ARBA" id="ARBA00011233"/>
    </source>
</evidence>
<evidence type="ECO:0000256" key="2">
    <source>
        <dbReference type="ARBA" id="ARBA00002803"/>
    </source>
</evidence>
<dbReference type="PROSITE" id="PS51177">
    <property type="entry name" value="LUMAZINE_BIND"/>
    <property type="match status" value="2"/>
</dbReference>
<accession>A0A845LA09</accession>
<dbReference type="InterPro" id="IPR017938">
    <property type="entry name" value="Riboflavin_synthase-like_b-brl"/>
</dbReference>
<feature type="domain" description="Lumazine-binding" evidence="12">
    <location>
        <begin position="97"/>
        <end position="193"/>
    </location>
</feature>
<dbReference type="AlphaFoldDB" id="A0A845LA09"/>
<dbReference type="Pfam" id="PF00677">
    <property type="entry name" value="Lum_binding"/>
    <property type="match status" value="2"/>
</dbReference>
<comment type="caution">
    <text evidence="13">The sequence shown here is derived from an EMBL/GenBank/DDBJ whole genome shotgun (WGS) entry which is preliminary data.</text>
</comment>
<evidence type="ECO:0000256" key="7">
    <source>
        <dbReference type="ARBA" id="ARBA00022619"/>
    </source>
</evidence>
<dbReference type="InterPro" id="IPR023366">
    <property type="entry name" value="ATP_synth_asu-like_sf"/>
</dbReference>
<keyword evidence="9" id="KW-0677">Repeat</keyword>
<keyword evidence="8 13" id="KW-0808">Transferase</keyword>
<evidence type="ECO:0000259" key="12">
    <source>
        <dbReference type="PROSITE" id="PS51177"/>
    </source>
</evidence>
<evidence type="ECO:0000256" key="5">
    <source>
        <dbReference type="ARBA" id="ARBA00012827"/>
    </source>
</evidence>
<reference evidence="13 14" key="1">
    <citation type="submission" date="2020-01" db="EMBL/GenBank/DDBJ databases">
        <title>Whole genome sequence of Heliobacterium gestii DSM 11169.</title>
        <authorList>
            <person name="Kyndt J.A."/>
            <person name="Meyer T.E."/>
        </authorList>
    </citation>
    <scope>NUCLEOTIDE SEQUENCE [LARGE SCALE GENOMIC DNA]</scope>
    <source>
        <strain evidence="13 14">DSM 11169</strain>
    </source>
</reference>
<gene>
    <name evidence="13" type="ORF">GTO89_10995</name>
</gene>
<dbReference type="FunFam" id="2.40.30.20:FF:000003">
    <property type="entry name" value="Riboflavin synthase, alpha subunit"/>
    <property type="match status" value="1"/>
</dbReference>
<evidence type="ECO:0000256" key="3">
    <source>
        <dbReference type="ARBA" id="ARBA00004887"/>
    </source>
</evidence>
<sequence length="224" mass="23330">MFTGIVEELGVVRAIARGARSAKLEIEAKTVVGDVKLGDSIAVNGICLTVVRFDGNGFTADVMAETLDRTALAELRPGHRVNLERAVRAGDRLGGHIVSGHVDAVGVIGGQERVDIAVVTEIAAPPELLRYVIPKGSIAIDGISLTVVDVFDAAFTVSLIPHTAGLTTLGLKKPGQKVNLEADVIGKYVERLLTGRIPSAESGGAGAGGKASPLTREFLLENGY</sequence>
<dbReference type="PIRSF" id="PIRSF000498">
    <property type="entry name" value="Riboflavin_syn_A"/>
    <property type="match status" value="1"/>
</dbReference>
<proteinExistence type="predicted"/>